<accession>A0A6C0BZ37</accession>
<sequence length="137" mass="16205">MNMSTDMIGFEKQKSAWALRISKLLSEEKKCVYLKDKAQCIRKILLHVLRQTDVIFNIGDNDKFAYILYNCSRKWAITAYELKLDIIDPLYCRLLISSIKKYRRLYRQYILSKYVSAVQHLRTCIPWDTVGVVLSFL</sequence>
<name>A0A6C0BZ37_9ZZZZ</name>
<reference evidence="1" key="1">
    <citation type="journal article" date="2020" name="Nature">
        <title>Giant virus diversity and host interactions through global metagenomics.</title>
        <authorList>
            <person name="Schulz F."/>
            <person name="Roux S."/>
            <person name="Paez-Espino D."/>
            <person name="Jungbluth S."/>
            <person name="Walsh D.A."/>
            <person name="Denef V.J."/>
            <person name="McMahon K.D."/>
            <person name="Konstantinidis K.T."/>
            <person name="Eloe-Fadrosh E.A."/>
            <person name="Kyrpides N.C."/>
            <person name="Woyke T."/>
        </authorList>
    </citation>
    <scope>NUCLEOTIDE SEQUENCE</scope>
    <source>
        <strain evidence="1">GVMAG-M-3300020166-18</strain>
    </source>
</reference>
<protein>
    <submittedName>
        <fullName evidence="1">Uncharacterized protein</fullName>
    </submittedName>
</protein>
<evidence type="ECO:0000313" key="1">
    <source>
        <dbReference type="EMBL" id="QHS96648.1"/>
    </source>
</evidence>
<dbReference type="EMBL" id="MN739272">
    <property type="protein sequence ID" value="QHS96648.1"/>
    <property type="molecule type" value="Genomic_DNA"/>
</dbReference>
<dbReference type="AlphaFoldDB" id="A0A6C0BZ37"/>
<organism evidence="1">
    <name type="scientific">viral metagenome</name>
    <dbReference type="NCBI Taxonomy" id="1070528"/>
    <lineage>
        <taxon>unclassified sequences</taxon>
        <taxon>metagenomes</taxon>
        <taxon>organismal metagenomes</taxon>
    </lineage>
</organism>
<proteinExistence type="predicted"/>